<dbReference type="Proteomes" id="UP000198583">
    <property type="component" value="Unassembled WGS sequence"/>
</dbReference>
<dbReference type="STRING" id="84724.SAMN04488564_103542"/>
<dbReference type="Pfam" id="PF13560">
    <property type="entry name" value="HTH_31"/>
    <property type="match status" value="1"/>
</dbReference>
<sequence>MPKRFSTARGREFGDGVRAALSATGMSAREICEKIDWDPGKLSDLFNGKGGCSELDLAILLSFCRIDPAERDHLLSVFRKTDMKDWWQQHGATQPVRPRTLIEHLTKAKKFIGWSPLAVAGLLQQPDYIRAVCLATEKIPAKEIEERVVTRLAMQEVFRRRLDCVFYIHEQALQLPVGGPDVLRAQLHHLLEMWVRPYIDIRIVPTDAGAHAGLAGPFTLMEFDRIEPVVFVEAENSSLVIEGPTAVTGYQDVLKSLDRIALNAEESRERISTHAT</sequence>
<evidence type="ECO:0000259" key="1">
    <source>
        <dbReference type="Pfam" id="PF19054"/>
    </source>
</evidence>
<keyword evidence="3" id="KW-1185">Reference proteome</keyword>
<proteinExistence type="predicted"/>
<dbReference type="CDD" id="cd00093">
    <property type="entry name" value="HTH_XRE"/>
    <property type="match status" value="1"/>
</dbReference>
<dbReference type="AlphaFoldDB" id="A0A1I6E0R5"/>
<name>A0A1I6E0R5_9PSEU</name>
<dbReference type="EMBL" id="FOYL01000003">
    <property type="protein sequence ID" value="SFR11217.1"/>
    <property type="molecule type" value="Genomic_DNA"/>
</dbReference>
<feature type="domain" description="DUF5753" evidence="1">
    <location>
        <begin position="100"/>
        <end position="272"/>
    </location>
</feature>
<protein>
    <submittedName>
        <fullName evidence="2">Helix-turn-helix domain-containing protein</fullName>
    </submittedName>
</protein>
<reference evidence="3" key="1">
    <citation type="submission" date="2016-10" db="EMBL/GenBank/DDBJ databases">
        <authorList>
            <person name="Varghese N."/>
            <person name="Submissions S."/>
        </authorList>
    </citation>
    <scope>NUCLEOTIDE SEQUENCE [LARGE SCALE GENOMIC DNA]</scope>
    <source>
        <strain evidence="3">DSM 44232</strain>
    </source>
</reference>
<dbReference type="Pfam" id="PF19054">
    <property type="entry name" value="DUF5753"/>
    <property type="match status" value="1"/>
</dbReference>
<dbReference type="OrthoDB" id="3672921at2"/>
<accession>A0A1I6E0R5</accession>
<dbReference type="RefSeq" id="WP_093592327.1">
    <property type="nucleotide sequence ID" value="NZ_FOYL01000003.1"/>
</dbReference>
<dbReference type="InterPro" id="IPR043917">
    <property type="entry name" value="DUF5753"/>
</dbReference>
<evidence type="ECO:0000313" key="2">
    <source>
        <dbReference type="EMBL" id="SFR11217.1"/>
    </source>
</evidence>
<organism evidence="2 3">
    <name type="scientific">Lentzea waywayandensis</name>
    <dbReference type="NCBI Taxonomy" id="84724"/>
    <lineage>
        <taxon>Bacteria</taxon>
        <taxon>Bacillati</taxon>
        <taxon>Actinomycetota</taxon>
        <taxon>Actinomycetes</taxon>
        <taxon>Pseudonocardiales</taxon>
        <taxon>Pseudonocardiaceae</taxon>
        <taxon>Lentzea</taxon>
    </lineage>
</organism>
<gene>
    <name evidence="2" type="ORF">SAMN04488564_103542</name>
</gene>
<evidence type="ECO:0000313" key="3">
    <source>
        <dbReference type="Proteomes" id="UP000198583"/>
    </source>
</evidence>
<dbReference type="InterPro" id="IPR001387">
    <property type="entry name" value="Cro/C1-type_HTH"/>
</dbReference>